<accession>A0A314YP83</accession>
<sequence length="106" mass="11884">MLPFAIEKDGLASLLEWELRNYSQSLIRIIGFQINSATEKHALSSNGVASYFNTGAESWAMIYKVRFIGILLSRSYTVIVEFMGCFDNAFCSSTEDLTMKARAIIV</sequence>
<comment type="caution">
    <text evidence="1">The sequence shown here is derived from an EMBL/GenBank/DDBJ whole genome shotgun (WGS) entry which is preliminary data.</text>
</comment>
<dbReference type="Proteomes" id="UP000250321">
    <property type="component" value="Unassembled WGS sequence"/>
</dbReference>
<gene>
    <name evidence="1" type="ORF">Pyn_38469</name>
</gene>
<keyword evidence="2" id="KW-1185">Reference proteome</keyword>
<dbReference type="STRING" id="2094558.A0A314YP83"/>
<reference evidence="1 2" key="1">
    <citation type="submission" date="2018-02" db="EMBL/GenBank/DDBJ databases">
        <title>Draft genome of wild Prunus yedoensis var. nudiflora.</title>
        <authorList>
            <person name="Baek S."/>
            <person name="Kim J.-H."/>
            <person name="Choi K."/>
            <person name="Kim G.-B."/>
            <person name="Cho A."/>
            <person name="Jang H."/>
            <person name="Shin C.-H."/>
            <person name="Yu H.-J."/>
            <person name="Mun J.-H."/>
        </authorList>
    </citation>
    <scope>NUCLEOTIDE SEQUENCE [LARGE SCALE GENOMIC DNA]</scope>
    <source>
        <strain evidence="2">cv. Jeju island</strain>
        <tissue evidence="1">Leaf</tissue>
    </source>
</reference>
<evidence type="ECO:0000313" key="2">
    <source>
        <dbReference type="Proteomes" id="UP000250321"/>
    </source>
</evidence>
<protein>
    <submittedName>
        <fullName evidence="1">Uncharacterized protein</fullName>
    </submittedName>
</protein>
<organism evidence="1 2">
    <name type="scientific">Prunus yedoensis var. nudiflora</name>
    <dbReference type="NCBI Taxonomy" id="2094558"/>
    <lineage>
        <taxon>Eukaryota</taxon>
        <taxon>Viridiplantae</taxon>
        <taxon>Streptophyta</taxon>
        <taxon>Embryophyta</taxon>
        <taxon>Tracheophyta</taxon>
        <taxon>Spermatophyta</taxon>
        <taxon>Magnoliopsida</taxon>
        <taxon>eudicotyledons</taxon>
        <taxon>Gunneridae</taxon>
        <taxon>Pentapetalae</taxon>
        <taxon>rosids</taxon>
        <taxon>fabids</taxon>
        <taxon>Rosales</taxon>
        <taxon>Rosaceae</taxon>
        <taxon>Amygdaloideae</taxon>
        <taxon>Amygdaleae</taxon>
        <taxon>Prunus</taxon>
    </lineage>
</organism>
<evidence type="ECO:0000313" key="1">
    <source>
        <dbReference type="EMBL" id="PQQ09922.1"/>
    </source>
</evidence>
<proteinExistence type="predicted"/>
<dbReference type="EMBL" id="PJQY01000566">
    <property type="protein sequence ID" value="PQQ09922.1"/>
    <property type="molecule type" value="Genomic_DNA"/>
</dbReference>
<dbReference type="AlphaFoldDB" id="A0A314YP83"/>
<name>A0A314YP83_PRUYE</name>
<dbReference type="OrthoDB" id="342131at2759"/>